<proteinExistence type="inferred from homology"/>
<dbReference type="SUPFAM" id="SSF48179">
    <property type="entry name" value="6-phosphogluconate dehydrogenase C-terminal domain-like"/>
    <property type="match status" value="1"/>
</dbReference>
<dbReference type="InterPro" id="IPR046825">
    <property type="entry name" value="PDH_C"/>
</dbReference>
<dbReference type="Pfam" id="PF20463">
    <property type="entry name" value="PDH_C"/>
    <property type="match status" value="1"/>
</dbReference>
<evidence type="ECO:0000256" key="1">
    <source>
        <dbReference type="ARBA" id="ARBA00007964"/>
    </source>
</evidence>
<organism evidence="4 5">
    <name type="scientific">Sphaerisporangium aureirubrum</name>
    <dbReference type="NCBI Taxonomy" id="1544736"/>
    <lineage>
        <taxon>Bacteria</taxon>
        <taxon>Bacillati</taxon>
        <taxon>Actinomycetota</taxon>
        <taxon>Actinomycetes</taxon>
        <taxon>Streptosporangiales</taxon>
        <taxon>Streptosporangiaceae</taxon>
        <taxon>Sphaerisporangium</taxon>
    </lineage>
</organism>
<dbReference type="Pfam" id="PF02153">
    <property type="entry name" value="PDH_N"/>
    <property type="match status" value="1"/>
</dbReference>
<dbReference type="NCBIfam" id="NF005112">
    <property type="entry name" value="PRK06545.2-4"/>
    <property type="match status" value="1"/>
</dbReference>
<name>A0ABW1NNZ7_9ACTN</name>
<comment type="caution">
    <text evidence="4">The sequence shown here is derived from an EMBL/GenBank/DDBJ whole genome shotgun (WGS) entry which is preliminary data.</text>
</comment>
<dbReference type="InterPro" id="IPR046826">
    <property type="entry name" value="PDH_N"/>
</dbReference>
<dbReference type="SUPFAM" id="SSF51735">
    <property type="entry name" value="NAD(P)-binding Rossmann-fold domains"/>
    <property type="match status" value="1"/>
</dbReference>
<dbReference type="PANTHER" id="PTHR21363:SF0">
    <property type="entry name" value="PREPHENATE DEHYDROGENASE [NADP(+)]"/>
    <property type="match status" value="1"/>
</dbReference>
<evidence type="ECO:0000256" key="2">
    <source>
        <dbReference type="ARBA" id="ARBA00023002"/>
    </source>
</evidence>
<evidence type="ECO:0000313" key="5">
    <source>
        <dbReference type="Proteomes" id="UP001596137"/>
    </source>
</evidence>
<dbReference type="PANTHER" id="PTHR21363">
    <property type="entry name" value="PREPHENATE DEHYDROGENASE"/>
    <property type="match status" value="1"/>
</dbReference>
<gene>
    <name evidence="4" type="ORF">ACFP1K_26375</name>
</gene>
<dbReference type="Proteomes" id="UP001596137">
    <property type="component" value="Unassembled WGS sequence"/>
</dbReference>
<evidence type="ECO:0000259" key="3">
    <source>
        <dbReference type="PROSITE" id="PS51176"/>
    </source>
</evidence>
<feature type="domain" description="Prephenate/arogenate dehydrogenase" evidence="3">
    <location>
        <begin position="10"/>
        <end position="289"/>
    </location>
</feature>
<dbReference type="EMBL" id="JBHSRF010000047">
    <property type="protein sequence ID" value="MFC6084713.1"/>
    <property type="molecule type" value="Genomic_DNA"/>
</dbReference>
<reference evidence="5" key="1">
    <citation type="journal article" date="2019" name="Int. J. Syst. Evol. Microbiol.">
        <title>The Global Catalogue of Microorganisms (GCM) 10K type strain sequencing project: providing services to taxonomists for standard genome sequencing and annotation.</title>
        <authorList>
            <consortium name="The Broad Institute Genomics Platform"/>
            <consortium name="The Broad Institute Genome Sequencing Center for Infectious Disease"/>
            <person name="Wu L."/>
            <person name="Ma J."/>
        </authorList>
    </citation>
    <scope>NUCLEOTIDE SEQUENCE [LARGE SCALE GENOMIC DNA]</scope>
    <source>
        <strain evidence="5">JCM 30346</strain>
    </source>
</reference>
<dbReference type="Gene3D" id="3.40.50.720">
    <property type="entry name" value="NAD(P)-binding Rossmann-like Domain"/>
    <property type="match status" value="1"/>
</dbReference>
<comment type="similarity">
    <text evidence="1">Belongs to the prephenate/arogenate dehydrogenase family.</text>
</comment>
<dbReference type="InterPro" id="IPR050812">
    <property type="entry name" value="Preph/Arog_dehydrog"/>
</dbReference>
<dbReference type="InterPro" id="IPR003099">
    <property type="entry name" value="Prephen_DH"/>
</dbReference>
<dbReference type="InterPro" id="IPR008927">
    <property type="entry name" value="6-PGluconate_DH-like_C_sf"/>
</dbReference>
<keyword evidence="5" id="KW-1185">Reference proteome</keyword>
<dbReference type="PROSITE" id="PS51176">
    <property type="entry name" value="PDH_ADH"/>
    <property type="match status" value="1"/>
</dbReference>
<dbReference type="Gene3D" id="1.10.3660.10">
    <property type="entry name" value="6-phosphogluconate dehydrogenase C-terminal like domain"/>
    <property type="match status" value="1"/>
</dbReference>
<accession>A0ABW1NNZ7</accession>
<dbReference type="RefSeq" id="WP_380758069.1">
    <property type="nucleotide sequence ID" value="NZ_JBHSRF010000047.1"/>
</dbReference>
<sequence>MKPPPPRTVRHVIVVGTGVIGTSVALALRQSGVTVHLADRDPDALAQAVRMGAGEALPGTAGRRAAVVIIATPPSTVVEVLADAQARGLGSVYTDVASTKSRILAQAERAGCDLTTYVPGHPLAGHELSGPSAAHADMFTARPWALCPHPSTPPRAVRRVAALVTLCGARPTILTPETHDEMVAAVSHVPHLVSAALAARFAAADEHILSLAGKGLQDTTRIARGAPALWRDILQHNAHPIATVLEAIVHDLTEAALALRTTDPEALTDLLTRGNRGRDQILNVLHPTPTP</sequence>
<keyword evidence="2" id="KW-0560">Oxidoreductase</keyword>
<evidence type="ECO:0000313" key="4">
    <source>
        <dbReference type="EMBL" id="MFC6084713.1"/>
    </source>
</evidence>
<protein>
    <submittedName>
        <fullName evidence="4">Prephenate dehydrogenase</fullName>
    </submittedName>
</protein>
<dbReference type="InterPro" id="IPR036291">
    <property type="entry name" value="NAD(P)-bd_dom_sf"/>
</dbReference>